<dbReference type="Proteomes" id="UP000504610">
    <property type="component" value="Chromosome 8"/>
</dbReference>
<feature type="domain" description="DUF4371" evidence="2">
    <location>
        <begin position="33"/>
        <end position="238"/>
    </location>
</feature>
<keyword evidence="3" id="KW-1185">Reference proteome</keyword>
<gene>
    <name evidence="4" type="primary">LOC108831809</name>
</gene>
<proteinExistence type="predicted"/>
<dbReference type="PANTHER" id="PTHR45749:SF35">
    <property type="entry name" value="AC-LIKE TRANSPOSASE-RELATED"/>
    <property type="match status" value="1"/>
</dbReference>
<dbReference type="AlphaFoldDB" id="A0A9W3CC35"/>
<dbReference type="InterPro" id="IPR008906">
    <property type="entry name" value="HATC_C_dom"/>
</dbReference>
<dbReference type="SUPFAM" id="SSF53098">
    <property type="entry name" value="Ribonuclease H-like"/>
    <property type="match status" value="1"/>
</dbReference>
<sequence>MASKGFGDWKNILDWMRHHETSLEHIKCMSQWMELESRLQKNQIIDKHVQQELNKERNHWKDVMVRIFSLVKTLAKQNLTFRGKNEKLRVDGNGNFLSFIDSMAEWDPVMREHVRSFEDGESRYHYLSNRIQNELIAMIADEIKGKIIQKIQSAKYYSVIVDCTPDISHHEQMTLILRCVDVSAASPKIEEFFLTFLIVNNTSGEGLFSEIQNVLIALDLNIDDVRGQGWKILEDMVGGLTVKSLSHTRWESHVECVKAIRFQAPKIRDALVYIAETTDDPKTQKAMGIEASFPTKKRRVIKRKKFFDKAPEIVDEAVDLSPEESFRISYFLQVMDQALYSLETRFEQFHKYEQTFGFLFDLEKLKSASDESLKAYCVNLEASLKHGNHYDVIGDDLFFELSVLRDALPQHYKRPIEVLNFLKETEECYPNSWIGYQILLTVPVSVASAERSFSKLKIIKSYLRSTMSQERLNGLAIISIERELVRNLDYENLVKEFVEKEGRKIMS</sequence>
<feature type="domain" description="HAT C-terminal dimerisation" evidence="1">
    <location>
        <begin position="407"/>
        <end position="484"/>
    </location>
</feature>
<reference evidence="3" key="1">
    <citation type="journal article" date="2019" name="Database">
        <title>The radish genome database (RadishGD): an integrated information resource for radish genomics.</title>
        <authorList>
            <person name="Yu H.J."/>
            <person name="Baek S."/>
            <person name="Lee Y.J."/>
            <person name="Cho A."/>
            <person name="Mun J.H."/>
        </authorList>
    </citation>
    <scope>NUCLEOTIDE SEQUENCE [LARGE SCALE GENOMIC DNA]</scope>
    <source>
        <strain evidence="3">cv. WK10039</strain>
    </source>
</reference>
<dbReference type="Pfam" id="PF14291">
    <property type="entry name" value="DUF4371"/>
    <property type="match status" value="1"/>
</dbReference>
<accession>A0A9W3CC35</accession>
<evidence type="ECO:0000313" key="3">
    <source>
        <dbReference type="Proteomes" id="UP000504610"/>
    </source>
</evidence>
<dbReference type="OrthoDB" id="1692427at2759"/>
<dbReference type="InterPro" id="IPR025398">
    <property type="entry name" value="DUF4371"/>
</dbReference>
<reference evidence="4" key="2">
    <citation type="submission" date="2025-08" db="UniProtKB">
        <authorList>
            <consortium name="RefSeq"/>
        </authorList>
    </citation>
    <scope>IDENTIFICATION</scope>
    <source>
        <tissue evidence="4">Leaf</tissue>
    </source>
</reference>
<evidence type="ECO:0000259" key="2">
    <source>
        <dbReference type="Pfam" id="PF14291"/>
    </source>
</evidence>
<name>A0A9W3CC35_RAPSA</name>
<evidence type="ECO:0000313" key="4">
    <source>
        <dbReference type="RefSeq" id="XP_056848988.1"/>
    </source>
</evidence>
<dbReference type="Pfam" id="PF05699">
    <property type="entry name" value="Dimer_Tnp_hAT"/>
    <property type="match status" value="1"/>
</dbReference>
<dbReference type="KEGG" id="rsz:108831809"/>
<dbReference type="GeneID" id="108831809"/>
<protein>
    <submittedName>
        <fullName evidence="4">Uncharacterized protein LOC108831809</fullName>
    </submittedName>
</protein>
<evidence type="ECO:0000259" key="1">
    <source>
        <dbReference type="Pfam" id="PF05699"/>
    </source>
</evidence>
<dbReference type="PANTHER" id="PTHR45749">
    <property type="match status" value="1"/>
</dbReference>
<dbReference type="RefSeq" id="XP_056848988.1">
    <property type="nucleotide sequence ID" value="XM_056993008.1"/>
</dbReference>
<organism evidence="3 4">
    <name type="scientific">Raphanus sativus</name>
    <name type="common">Radish</name>
    <name type="synonym">Raphanus raphanistrum var. sativus</name>
    <dbReference type="NCBI Taxonomy" id="3726"/>
    <lineage>
        <taxon>Eukaryota</taxon>
        <taxon>Viridiplantae</taxon>
        <taxon>Streptophyta</taxon>
        <taxon>Embryophyta</taxon>
        <taxon>Tracheophyta</taxon>
        <taxon>Spermatophyta</taxon>
        <taxon>Magnoliopsida</taxon>
        <taxon>eudicotyledons</taxon>
        <taxon>Gunneridae</taxon>
        <taxon>Pentapetalae</taxon>
        <taxon>rosids</taxon>
        <taxon>malvids</taxon>
        <taxon>Brassicales</taxon>
        <taxon>Brassicaceae</taxon>
        <taxon>Brassiceae</taxon>
        <taxon>Raphanus</taxon>
    </lineage>
</organism>
<dbReference type="GO" id="GO:0046983">
    <property type="term" value="F:protein dimerization activity"/>
    <property type="evidence" value="ECO:0007669"/>
    <property type="project" value="InterPro"/>
</dbReference>
<dbReference type="InterPro" id="IPR012337">
    <property type="entry name" value="RNaseH-like_sf"/>
</dbReference>